<evidence type="ECO:0000259" key="7">
    <source>
        <dbReference type="Pfam" id="PF13480"/>
    </source>
</evidence>
<gene>
    <name evidence="8" type="ORF">ACFFU1_07120</name>
</gene>
<dbReference type="EC" id="2.3.1.-" evidence="8"/>
<evidence type="ECO:0000313" key="8">
    <source>
        <dbReference type="EMBL" id="MFB9104662.1"/>
    </source>
</evidence>
<sequence length="358" mass="42187">MKLVFNKILNEEDFNCYLSKVNVFKEVYPFYKVLGDDIYASNGRALRYFTFEVNDKVLIVMPFVIREIDYKLNDKVYYDVISPYGYSGPLYDQDLSRGYLLEFWKEVDAWYKANDIVSEFIRFSLNFNHQFYSGKLVGTLSNVNGVIISDEKQQWDSYKSKVRNNYRKSVSNDLRFEMYHDDVNSEHIVEFYKVYIETMKRIGASSEYFYSLEYFQNIVKLNQENHALAFVYKDDVLISVELIFVLGSYLYSYLGGTLADYFNYRPNDFLKISVINWAREKGFTNYVLGGGRVDGDNLYQYKKAFFPNDDDVMFYTGRKIVNLGVYKELVSLATKDGEEKVKVKISNKTFFPAYRRAT</sequence>
<comment type="caution">
    <text evidence="8">The sequence shown here is derived from an EMBL/GenBank/DDBJ whole genome shotgun (WGS) entry which is preliminary data.</text>
</comment>
<keyword evidence="3" id="KW-0133">Cell shape</keyword>
<protein>
    <submittedName>
        <fullName evidence="8">GNAT family N-acetyltransferase</fullName>
        <ecNumber evidence="8">2.3.1.-</ecNumber>
    </submittedName>
</protein>
<reference evidence="8 9" key="1">
    <citation type="submission" date="2024-09" db="EMBL/GenBank/DDBJ databases">
        <authorList>
            <person name="Sun Q."/>
            <person name="Mori K."/>
        </authorList>
    </citation>
    <scope>NUCLEOTIDE SEQUENCE [LARGE SCALE GENOMIC DNA]</scope>
    <source>
        <strain evidence="8 9">CECT 8300</strain>
    </source>
</reference>
<dbReference type="Gene3D" id="3.40.630.30">
    <property type="match status" value="1"/>
</dbReference>
<dbReference type="Pfam" id="PF13480">
    <property type="entry name" value="Acetyltransf_6"/>
    <property type="match status" value="1"/>
</dbReference>
<dbReference type="RefSeq" id="WP_290273576.1">
    <property type="nucleotide sequence ID" value="NZ_JAUFQP010000013.1"/>
</dbReference>
<proteinExistence type="inferred from homology"/>
<organism evidence="8 9">
    <name type="scientific">Algibacter miyuki</name>
    <dbReference type="NCBI Taxonomy" id="1306933"/>
    <lineage>
        <taxon>Bacteria</taxon>
        <taxon>Pseudomonadati</taxon>
        <taxon>Bacteroidota</taxon>
        <taxon>Flavobacteriia</taxon>
        <taxon>Flavobacteriales</taxon>
        <taxon>Flavobacteriaceae</taxon>
        <taxon>Algibacter</taxon>
    </lineage>
</organism>
<accession>A0ABV5GYG2</accession>
<comment type="similarity">
    <text evidence="1">Belongs to the FemABX family.</text>
</comment>
<dbReference type="InterPro" id="IPR003447">
    <property type="entry name" value="FEMABX"/>
</dbReference>
<dbReference type="PANTHER" id="PTHR36174">
    <property type="entry name" value="LIPID II:GLYCINE GLYCYLTRANSFERASE"/>
    <property type="match status" value="1"/>
</dbReference>
<dbReference type="SUPFAM" id="SSF55729">
    <property type="entry name" value="Acyl-CoA N-acyltransferases (Nat)"/>
    <property type="match status" value="1"/>
</dbReference>
<dbReference type="EMBL" id="JBHMFA010000005">
    <property type="protein sequence ID" value="MFB9104662.1"/>
    <property type="molecule type" value="Genomic_DNA"/>
</dbReference>
<evidence type="ECO:0000256" key="3">
    <source>
        <dbReference type="ARBA" id="ARBA00022960"/>
    </source>
</evidence>
<keyword evidence="6" id="KW-0961">Cell wall biogenesis/degradation</keyword>
<dbReference type="Proteomes" id="UP001589590">
    <property type="component" value="Unassembled WGS sequence"/>
</dbReference>
<evidence type="ECO:0000256" key="1">
    <source>
        <dbReference type="ARBA" id="ARBA00009943"/>
    </source>
</evidence>
<dbReference type="PANTHER" id="PTHR36174:SF1">
    <property type="entry name" value="LIPID II:GLYCINE GLYCYLTRANSFERASE"/>
    <property type="match status" value="1"/>
</dbReference>
<evidence type="ECO:0000256" key="2">
    <source>
        <dbReference type="ARBA" id="ARBA00022679"/>
    </source>
</evidence>
<dbReference type="PROSITE" id="PS51191">
    <property type="entry name" value="FEMABX"/>
    <property type="match status" value="1"/>
</dbReference>
<keyword evidence="9" id="KW-1185">Reference proteome</keyword>
<keyword evidence="5 8" id="KW-0012">Acyltransferase</keyword>
<name>A0ABV5GYG2_9FLAO</name>
<evidence type="ECO:0000256" key="6">
    <source>
        <dbReference type="ARBA" id="ARBA00023316"/>
    </source>
</evidence>
<dbReference type="InterPro" id="IPR016181">
    <property type="entry name" value="Acyl_CoA_acyltransferase"/>
</dbReference>
<dbReference type="GO" id="GO:0016746">
    <property type="term" value="F:acyltransferase activity"/>
    <property type="evidence" value="ECO:0007669"/>
    <property type="project" value="UniProtKB-KW"/>
</dbReference>
<evidence type="ECO:0000256" key="5">
    <source>
        <dbReference type="ARBA" id="ARBA00023315"/>
    </source>
</evidence>
<dbReference type="InterPro" id="IPR038740">
    <property type="entry name" value="BioF2-like_GNAT_dom"/>
</dbReference>
<keyword evidence="2 8" id="KW-0808">Transferase</keyword>
<dbReference type="InterPro" id="IPR050644">
    <property type="entry name" value="PG_Glycine_Bridge_Synth"/>
</dbReference>
<evidence type="ECO:0000313" key="9">
    <source>
        <dbReference type="Proteomes" id="UP001589590"/>
    </source>
</evidence>
<evidence type="ECO:0000256" key="4">
    <source>
        <dbReference type="ARBA" id="ARBA00022984"/>
    </source>
</evidence>
<feature type="domain" description="BioF2-like acetyltransferase" evidence="7">
    <location>
        <begin position="160"/>
        <end position="302"/>
    </location>
</feature>
<keyword evidence="4" id="KW-0573">Peptidoglycan synthesis</keyword>